<dbReference type="PANTHER" id="PTHR31247">
    <property type="entry name" value="TRANSMEMBRANE PROTEIN 198 FAMILY MEMBER"/>
    <property type="match status" value="1"/>
</dbReference>
<evidence type="ECO:0000313" key="10">
    <source>
        <dbReference type="Proteomes" id="UP001150925"/>
    </source>
</evidence>
<comment type="similarity">
    <text evidence="2">Belongs to the TMEM198 family.</text>
</comment>
<keyword evidence="4 7" id="KW-1133">Transmembrane helix</keyword>
<evidence type="ECO:0000256" key="3">
    <source>
        <dbReference type="ARBA" id="ARBA00022692"/>
    </source>
</evidence>
<dbReference type="InterPro" id="IPR025256">
    <property type="entry name" value="TM7S3/TM198-like_dom"/>
</dbReference>
<comment type="subcellular location">
    <subcellularLocation>
        <location evidence="1">Membrane</location>
        <topology evidence="1">Multi-pass membrane protein</topology>
    </subcellularLocation>
</comment>
<feature type="transmembrane region" description="Helical" evidence="7">
    <location>
        <begin position="125"/>
        <end position="146"/>
    </location>
</feature>
<dbReference type="Pfam" id="PF13886">
    <property type="entry name" value="TM7S3_TM198"/>
    <property type="match status" value="1"/>
</dbReference>
<protein>
    <recommendedName>
        <fullName evidence="6">Transmembrane protein 198</fullName>
    </recommendedName>
</protein>
<evidence type="ECO:0000256" key="7">
    <source>
        <dbReference type="SAM" id="Phobius"/>
    </source>
</evidence>
<dbReference type="OrthoDB" id="102260at2759"/>
<feature type="transmembrane region" description="Helical" evidence="7">
    <location>
        <begin position="67"/>
        <end position="90"/>
    </location>
</feature>
<dbReference type="PANTHER" id="PTHR31247:SF5">
    <property type="entry name" value="DUF4203 DOMAIN-CONTAINING PROTEIN"/>
    <property type="match status" value="1"/>
</dbReference>
<feature type="transmembrane region" description="Helical" evidence="7">
    <location>
        <begin position="12"/>
        <end position="31"/>
    </location>
</feature>
<keyword evidence="5 7" id="KW-0472">Membrane</keyword>
<keyword evidence="3 7" id="KW-0812">Transmembrane</keyword>
<feature type="transmembrane region" description="Helical" evidence="7">
    <location>
        <begin position="43"/>
        <end position="61"/>
    </location>
</feature>
<evidence type="ECO:0000256" key="2">
    <source>
        <dbReference type="ARBA" id="ARBA00006244"/>
    </source>
</evidence>
<evidence type="ECO:0000259" key="8">
    <source>
        <dbReference type="Pfam" id="PF13886"/>
    </source>
</evidence>
<feature type="domain" description="TM7S3/TM198-like" evidence="8">
    <location>
        <begin position="49"/>
        <end position="245"/>
    </location>
</feature>
<comment type="caution">
    <text evidence="9">The sequence shown here is derived from an EMBL/GenBank/DDBJ whole genome shotgun (WGS) entry which is preliminary data.</text>
</comment>
<reference evidence="9" key="1">
    <citation type="submission" date="2022-07" db="EMBL/GenBank/DDBJ databases">
        <title>Phylogenomic reconstructions and comparative analyses of Kickxellomycotina fungi.</title>
        <authorList>
            <person name="Reynolds N.K."/>
            <person name="Stajich J.E."/>
            <person name="Barry K."/>
            <person name="Grigoriev I.V."/>
            <person name="Crous P."/>
            <person name="Smith M.E."/>
        </authorList>
    </citation>
    <scope>NUCLEOTIDE SEQUENCE</scope>
    <source>
        <strain evidence="9">RSA 1196</strain>
    </source>
</reference>
<keyword evidence="10" id="KW-1185">Reference proteome</keyword>
<evidence type="ECO:0000256" key="5">
    <source>
        <dbReference type="ARBA" id="ARBA00023136"/>
    </source>
</evidence>
<dbReference type="AlphaFoldDB" id="A0A9W8AU88"/>
<dbReference type="Proteomes" id="UP001150925">
    <property type="component" value="Unassembled WGS sequence"/>
</dbReference>
<evidence type="ECO:0000313" key="9">
    <source>
        <dbReference type="EMBL" id="KAJ1969573.1"/>
    </source>
</evidence>
<dbReference type="GO" id="GO:0005886">
    <property type="term" value="C:plasma membrane"/>
    <property type="evidence" value="ECO:0007669"/>
    <property type="project" value="TreeGrafter"/>
</dbReference>
<evidence type="ECO:0000256" key="4">
    <source>
        <dbReference type="ARBA" id="ARBA00022989"/>
    </source>
</evidence>
<proteinExistence type="inferred from homology"/>
<gene>
    <name evidence="9" type="ORF">IWQ62_000536</name>
</gene>
<accession>A0A9W8AU88</accession>
<evidence type="ECO:0000256" key="1">
    <source>
        <dbReference type="ARBA" id="ARBA00004141"/>
    </source>
</evidence>
<organism evidence="9 10">
    <name type="scientific">Dispira parvispora</name>
    <dbReference type="NCBI Taxonomy" id="1520584"/>
    <lineage>
        <taxon>Eukaryota</taxon>
        <taxon>Fungi</taxon>
        <taxon>Fungi incertae sedis</taxon>
        <taxon>Zoopagomycota</taxon>
        <taxon>Kickxellomycotina</taxon>
        <taxon>Dimargaritomycetes</taxon>
        <taxon>Dimargaritales</taxon>
        <taxon>Dimargaritaceae</taxon>
        <taxon>Dispira</taxon>
    </lineage>
</organism>
<dbReference type="EMBL" id="JANBPY010000043">
    <property type="protein sequence ID" value="KAJ1969573.1"/>
    <property type="molecule type" value="Genomic_DNA"/>
</dbReference>
<feature type="transmembrane region" description="Helical" evidence="7">
    <location>
        <begin position="225"/>
        <end position="243"/>
    </location>
</feature>
<evidence type="ECO:0000256" key="6">
    <source>
        <dbReference type="ARBA" id="ARBA00049737"/>
    </source>
</evidence>
<name>A0A9W8AU88_9FUNG</name>
<dbReference type="InterPro" id="IPR040236">
    <property type="entry name" value="TMEM198"/>
</dbReference>
<sequence>MLPRRTGSLGHQGLLQIGFVWLCSLLSIVWAQTEQLPRPPLMGDQVVAGIFFLLVGLYYFAFGTRKFHMTLLLNGFLICSMLVYYVCIKVRPAAVDDMPRRVIYMVVAMLLGLVFGAILCLFNLVGLFGIGGVGGFSLSMVLLSLAEDGLIMVNWGRGLFITFFVVAFGILVFAVTLRFLMLSTVITGSYLIILGVDFFTRTGYKEHLTAFTHATPSDFYHPGRAAYVLIAAWILAIPVGLFIQHYSSSRYLEHSIARVPKSTMHV</sequence>
<feature type="transmembrane region" description="Helical" evidence="7">
    <location>
        <begin position="158"/>
        <end position="181"/>
    </location>
</feature>
<feature type="transmembrane region" description="Helical" evidence="7">
    <location>
        <begin position="102"/>
        <end position="119"/>
    </location>
</feature>